<dbReference type="InterPro" id="IPR036736">
    <property type="entry name" value="ACP-like_sf"/>
</dbReference>
<dbReference type="CDD" id="cd19535">
    <property type="entry name" value="Cyc_NRPS"/>
    <property type="match status" value="1"/>
</dbReference>
<feature type="domain" description="Carrier" evidence="10">
    <location>
        <begin position="17"/>
        <end position="90"/>
    </location>
</feature>
<dbReference type="Gene3D" id="3.30.559.30">
    <property type="entry name" value="Nonribosomal peptide synthetase, condensation domain"/>
    <property type="match status" value="1"/>
</dbReference>
<dbReference type="SUPFAM" id="SSF56801">
    <property type="entry name" value="Acetyl-CoA synthetase-like"/>
    <property type="match status" value="1"/>
</dbReference>
<gene>
    <name evidence="11" type="ORF">ACH49W_09480</name>
</gene>
<sequence length="1190" mass="126790">MEPAQRPGDGAGSVNAVIGRNEIRAAIAGQLGIDIDAIADEDDLIQLGLDSIRTMKLAGGWRKRGADVNFAQLAATPTVAEWSRLLGGDAATADVAPGDTAPADAVPGDTAPAAAASGAAPATASDADESEPFPLAAMQHAYWIGRSDEQDLGGVAAHLYVEFDGPATDSERLKRAVAALVAAHPMLRTRVLPDGTQQTMPAPGRPVYSVVDLRAESAEAAAAELARLRDAKTHQRLAIEDGQVLDVTLSLLAGGRSRLHLDVDMLAGDAMSYRVLVSDLAELYHGGTLPAETYSYRRYRTERRIDEAARERDKRWWQERLPELPGSPELPTIPVSERADPHRTVRYNHWLAPEAKQRLLDAAHARGITPAMALAAVFAETIGGWSAQSRFLLNVPLFHREPVHPEIDRVIGDFTSSIMLEVDVSEDMTVADRARALQRSMHESGAHTAYSGLEVLRDLGRHRGEPVLAPIVYTSALNLGELFADAVTETFGEPIWIISQGPQVLLDAQVTEVRGGLLLNWDVRESAFPAGVIDAMFASYTDAIARLGAGEAGWNAEAAVRLPLPQATVRAQVNATDGPVSGRALHEGFFQHAAATPDAPAVLWRTDGVDGGWSYGELAAQALAVAGALRDQGVRQGDTVAVQLPKGPDQILAVLGVLAAGATYVPIGFDQPVGRRAEILRTGEVVAALTVDGADMGRPEIVCVPVSEAKGHPNPLAAPVIPDTSAIAYVLFTSGSTGAPKGVDLPHSGPMNTIDAVNEWFEVGPNDRVLGLSALEFDASVYDIFGMFSVGGSVVALNPRQREEATTWVELLRHFGVTILNCVPSMLDMILEIGGDELGDSLRAVTLGGDWVGADLARRLAAQVPGCRFSGLGGATETSIHNTICEVSDPPARWTTVPFGVPLRNVRCRVVNSAGHDCPDWVPGEFWVGGANVAAGYRNDPERTAERFVTHDDIRWYRTGDMARYWPDGTIEFLGRADHQVQIRGYRVELGEVESALRTAPGVRHAVAAVVGKGAPKLVAAVAGYPGSTVDLVGAISDLLPSYMIPTRIELLDDMPLTGNGKLDRRAVVALLEPSARDTPDLAPRTPLEEALAAIVAEVLGVPRLGVHDDFFGLGGDSVLATTAIARVREWLDVDHALVADILVGRSVAGLAERLLAKETEAGTPDRLDEVARLYLEVAAMTDEEILAQA</sequence>
<dbReference type="InterPro" id="IPR057737">
    <property type="entry name" value="Condensation_MtbB-like"/>
</dbReference>
<dbReference type="PROSITE" id="PS00012">
    <property type="entry name" value="PHOSPHOPANTETHEINE"/>
    <property type="match status" value="1"/>
</dbReference>
<accession>A0ABW7WXR1</accession>
<evidence type="ECO:0000256" key="3">
    <source>
        <dbReference type="ARBA" id="ARBA00007380"/>
    </source>
</evidence>
<evidence type="ECO:0000256" key="9">
    <source>
        <dbReference type="SAM" id="MobiDB-lite"/>
    </source>
</evidence>
<evidence type="ECO:0000256" key="4">
    <source>
        <dbReference type="ARBA" id="ARBA00016743"/>
    </source>
</evidence>
<dbReference type="Gene3D" id="3.40.50.1820">
    <property type="entry name" value="alpha/beta hydrolase"/>
    <property type="match status" value="1"/>
</dbReference>
<organism evidence="11 12">
    <name type="scientific">Nocardia xishanensis</name>
    <dbReference type="NCBI Taxonomy" id="238964"/>
    <lineage>
        <taxon>Bacteria</taxon>
        <taxon>Bacillati</taxon>
        <taxon>Actinomycetota</taxon>
        <taxon>Actinomycetes</taxon>
        <taxon>Mycobacteriales</taxon>
        <taxon>Nocardiaceae</taxon>
        <taxon>Nocardia</taxon>
    </lineage>
</organism>
<keyword evidence="5" id="KW-0596">Phosphopantetheine</keyword>
<dbReference type="SUPFAM" id="SSF52777">
    <property type="entry name" value="CoA-dependent acyltransferases"/>
    <property type="match status" value="2"/>
</dbReference>
<evidence type="ECO:0000256" key="1">
    <source>
        <dbReference type="ARBA" id="ARBA00001957"/>
    </source>
</evidence>
<evidence type="ECO:0000259" key="10">
    <source>
        <dbReference type="PROSITE" id="PS50075"/>
    </source>
</evidence>
<evidence type="ECO:0000256" key="6">
    <source>
        <dbReference type="ARBA" id="ARBA00022553"/>
    </source>
</evidence>
<reference evidence="11 12" key="1">
    <citation type="submission" date="2024-10" db="EMBL/GenBank/DDBJ databases">
        <title>The Natural Products Discovery Center: Release of the First 8490 Sequenced Strains for Exploring Actinobacteria Biosynthetic Diversity.</title>
        <authorList>
            <person name="Kalkreuter E."/>
            <person name="Kautsar S.A."/>
            <person name="Yang D."/>
            <person name="Bader C.D."/>
            <person name="Teijaro C.N."/>
            <person name="Fluegel L."/>
            <person name="Davis C.M."/>
            <person name="Simpson J.R."/>
            <person name="Lauterbach L."/>
            <person name="Steele A.D."/>
            <person name="Gui C."/>
            <person name="Meng S."/>
            <person name="Li G."/>
            <person name="Viehrig K."/>
            <person name="Ye F."/>
            <person name="Su P."/>
            <person name="Kiefer A.F."/>
            <person name="Nichols A."/>
            <person name="Cepeda A.J."/>
            <person name="Yan W."/>
            <person name="Fan B."/>
            <person name="Jiang Y."/>
            <person name="Adhikari A."/>
            <person name="Zheng C.-J."/>
            <person name="Schuster L."/>
            <person name="Cowan T.M."/>
            <person name="Smanski M.J."/>
            <person name="Chevrette M.G."/>
            <person name="De Carvalho L.P.S."/>
            <person name="Shen B."/>
        </authorList>
    </citation>
    <scope>NUCLEOTIDE SEQUENCE [LARGE SCALE GENOMIC DNA]</scope>
    <source>
        <strain evidence="11 12">NPDC019275</strain>
    </source>
</reference>
<dbReference type="InterPro" id="IPR045851">
    <property type="entry name" value="AMP-bd_C_sf"/>
</dbReference>
<dbReference type="EMBL" id="JBIRYO010000005">
    <property type="protein sequence ID" value="MFI2473596.1"/>
    <property type="molecule type" value="Genomic_DNA"/>
</dbReference>
<comment type="pathway">
    <text evidence="2">Siderophore biosynthesis; mycobactin biosynthesis.</text>
</comment>
<dbReference type="PROSITE" id="PS50075">
    <property type="entry name" value="CARRIER"/>
    <property type="match status" value="2"/>
</dbReference>
<dbReference type="InterPro" id="IPR020845">
    <property type="entry name" value="AMP-binding_CS"/>
</dbReference>
<dbReference type="Pfam" id="PF00550">
    <property type="entry name" value="PP-binding"/>
    <property type="match status" value="2"/>
</dbReference>
<dbReference type="PANTHER" id="PTHR45527">
    <property type="entry name" value="NONRIBOSOMAL PEPTIDE SYNTHETASE"/>
    <property type="match status" value="1"/>
</dbReference>
<keyword evidence="7" id="KW-0436">Ligase</keyword>
<proteinExistence type="inferred from homology"/>
<protein>
    <recommendedName>
        <fullName evidence="4">Phenyloxazoline synthase MbtB</fullName>
    </recommendedName>
    <alternativeName>
        <fullName evidence="8">Mycobactin synthetase protein B</fullName>
    </alternativeName>
</protein>
<evidence type="ECO:0000256" key="7">
    <source>
        <dbReference type="ARBA" id="ARBA00022598"/>
    </source>
</evidence>
<comment type="similarity">
    <text evidence="3">Belongs to the ATP-dependent AMP-binding enzyme family. MbtB subfamily.</text>
</comment>
<dbReference type="Proteomes" id="UP001611415">
    <property type="component" value="Unassembled WGS sequence"/>
</dbReference>
<dbReference type="Gene3D" id="3.40.50.12780">
    <property type="entry name" value="N-terminal domain of ligase-like"/>
    <property type="match status" value="1"/>
</dbReference>
<dbReference type="Pfam" id="PF00668">
    <property type="entry name" value="Condensation"/>
    <property type="match status" value="1"/>
</dbReference>
<keyword evidence="12" id="KW-1185">Reference proteome</keyword>
<dbReference type="PROSITE" id="PS00455">
    <property type="entry name" value="AMP_BINDING"/>
    <property type="match status" value="1"/>
</dbReference>
<dbReference type="InterPro" id="IPR042099">
    <property type="entry name" value="ANL_N_sf"/>
</dbReference>
<comment type="caution">
    <text evidence="11">The sequence shown here is derived from an EMBL/GenBank/DDBJ whole genome shotgun (WGS) entry which is preliminary data.</text>
</comment>
<name>A0ABW7WXR1_9NOCA</name>
<dbReference type="NCBIfam" id="TIGR01733">
    <property type="entry name" value="AA-adenyl-dom"/>
    <property type="match status" value="1"/>
</dbReference>
<evidence type="ECO:0000256" key="5">
    <source>
        <dbReference type="ARBA" id="ARBA00022450"/>
    </source>
</evidence>
<keyword evidence="6" id="KW-0597">Phosphoprotein</keyword>
<dbReference type="Pfam" id="PF13193">
    <property type="entry name" value="AMP-binding_C"/>
    <property type="match status" value="1"/>
</dbReference>
<evidence type="ECO:0000313" key="11">
    <source>
        <dbReference type="EMBL" id="MFI2473596.1"/>
    </source>
</evidence>
<evidence type="ECO:0000313" key="12">
    <source>
        <dbReference type="Proteomes" id="UP001611415"/>
    </source>
</evidence>
<comment type="cofactor">
    <cofactor evidence="1">
        <name>pantetheine 4'-phosphate</name>
        <dbReference type="ChEBI" id="CHEBI:47942"/>
    </cofactor>
</comment>
<feature type="region of interest" description="Disordered" evidence="9">
    <location>
        <begin position="96"/>
        <end position="128"/>
    </location>
</feature>
<dbReference type="RefSeq" id="WP_397092276.1">
    <property type="nucleotide sequence ID" value="NZ_JBIRYO010000005.1"/>
</dbReference>
<dbReference type="Gene3D" id="3.30.300.30">
    <property type="match status" value="1"/>
</dbReference>
<dbReference type="PANTHER" id="PTHR45527:SF10">
    <property type="entry name" value="PYOCHELIN SYNTHASE PCHF"/>
    <property type="match status" value="1"/>
</dbReference>
<feature type="domain" description="Carrier" evidence="10">
    <location>
        <begin position="1083"/>
        <end position="1159"/>
    </location>
</feature>
<dbReference type="InterPro" id="IPR001242">
    <property type="entry name" value="Condensation_dom"/>
</dbReference>
<dbReference type="SUPFAM" id="SSF47336">
    <property type="entry name" value="ACP-like"/>
    <property type="match status" value="2"/>
</dbReference>
<dbReference type="Pfam" id="PF00501">
    <property type="entry name" value="AMP-binding"/>
    <property type="match status" value="1"/>
</dbReference>
<dbReference type="InterPro" id="IPR010071">
    <property type="entry name" value="AA_adenyl_dom"/>
</dbReference>
<dbReference type="InterPro" id="IPR000873">
    <property type="entry name" value="AMP-dep_synth/lig_dom"/>
</dbReference>
<feature type="compositionally biased region" description="Low complexity" evidence="9">
    <location>
        <begin position="96"/>
        <end position="125"/>
    </location>
</feature>
<dbReference type="InterPro" id="IPR023213">
    <property type="entry name" value="CAT-like_dom_sf"/>
</dbReference>
<dbReference type="InterPro" id="IPR029058">
    <property type="entry name" value="AB_hydrolase_fold"/>
</dbReference>
<dbReference type="Gene3D" id="1.10.1200.10">
    <property type="entry name" value="ACP-like"/>
    <property type="match status" value="1"/>
</dbReference>
<dbReference type="InterPro" id="IPR009081">
    <property type="entry name" value="PP-bd_ACP"/>
</dbReference>
<dbReference type="InterPro" id="IPR006162">
    <property type="entry name" value="Ppantetheine_attach_site"/>
</dbReference>
<evidence type="ECO:0000256" key="8">
    <source>
        <dbReference type="ARBA" id="ARBA00033440"/>
    </source>
</evidence>
<evidence type="ECO:0000256" key="2">
    <source>
        <dbReference type="ARBA" id="ARBA00005102"/>
    </source>
</evidence>
<dbReference type="Gene3D" id="3.30.559.10">
    <property type="entry name" value="Chloramphenicol acetyltransferase-like domain"/>
    <property type="match status" value="1"/>
</dbReference>
<dbReference type="InterPro" id="IPR025110">
    <property type="entry name" value="AMP-bd_C"/>
</dbReference>